<dbReference type="Proteomes" id="UP000886808">
    <property type="component" value="Unassembled WGS sequence"/>
</dbReference>
<comment type="caution">
    <text evidence="1">The sequence shown here is derived from an EMBL/GenBank/DDBJ whole genome shotgun (WGS) entry which is preliminary data.</text>
</comment>
<name>A0A9D1PIT4_9FIRM</name>
<dbReference type="AlphaFoldDB" id="A0A9D1PIT4"/>
<dbReference type="SUPFAM" id="SSF160719">
    <property type="entry name" value="gpW/gp25-like"/>
    <property type="match status" value="1"/>
</dbReference>
<reference evidence="1" key="1">
    <citation type="journal article" date="2021" name="PeerJ">
        <title>Extensive microbial diversity within the chicken gut microbiome revealed by metagenomics and culture.</title>
        <authorList>
            <person name="Gilroy R."/>
            <person name="Ravi A."/>
            <person name="Getino M."/>
            <person name="Pursley I."/>
            <person name="Horton D.L."/>
            <person name="Alikhan N.F."/>
            <person name="Baker D."/>
            <person name="Gharbi K."/>
            <person name="Hall N."/>
            <person name="Watson M."/>
            <person name="Adriaenssens E.M."/>
            <person name="Foster-Nyarko E."/>
            <person name="Jarju S."/>
            <person name="Secka A."/>
            <person name="Antonio M."/>
            <person name="Oren A."/>
            <person name="Chaudhuri R.R."/>
            <person name="La Ragione R."/>
            <person name="Hildebrand F."/>
            <person name="Pallen M.J."/>
        </authorList>
    </citation>
    <scope>NUCLEOTIDE SEQUENCE</scope>
    <source>
        <strain evidence="1">CHK193-4272</strain>
    </source>
</reference>
<dbReference type="EMBL" id="DXIE01000026">
    <property type="protein sequence ID" value="HIV61882.1"/>
    <property type="molecule type" value="Genomic_DNA"/>
</dbReference>
<reference evidence="1" key="2">
    <citation type="submission" date="2021-04" db="EMBL/GenBank/DDBJ databases">
        <authorList>
            <person name="Gilroy R."/>
        </authorList>
    </citation>
    <scope>NUCLEOTIDE SEQUENCE</scope>
    <source>
        <strain evidence="1">CHK193-4272</strain>
    </source>
</reference>
<dbReference type="InterPro" id="IPR020288">
    <property type="entry name" value="Sheath_initiator"/>
</dbReference>
<evidence type="ECO:0000313" key="2">
    <source>
        <dbReference type="Proteomes" id="UP000886808"/>
    </source>
</evidence>
<accession>A0A9D1PIT4</accession>
<gene>
    <name evidence="1" type="ORF">H9746_03410</name>
</gene>
<sequence>MADIFPSFVSALTEAQPQIQNDLPLYKECKWDFENNKPIFKNGQPVIITGHEAVLTWTHHALLTVRGRWEIHTPNYGSDIETLIGSAWSSELVTAEAMQYIKECLLESPYITSVFCSDISFSESTLTIKCKIETIYSESEENYELSL</sequence>
<organism evidence="1 2">
    <name type="scientific">Candidatus Butyricicoccus avistercoris</name>
    <dbReference type="NCBI Taxonomy" id="2838518"/>
    <lineage>
        <taxon>Bacteria</taxon>
        <taxon>Bacillati</taxon>
        <taxon>Bacillota</taxon>
        <taxon>Clostridia</taxon>
        <taxon>Eubacteriales</taxon>
        <taxon>Butyricicoccaceae</taxon>
        <taxon>Butyricicoccus</taxon>
    </lineage>
</organism>
<dbReference type="Pfam" id="PF10934">
    <property type="entry name" value="Sheath_initiator"/>
    <property type="match status" value="1"/>
</dbReference>
<evidence type="ECO:0000313" key="1">
    <source>
        <dbReference type="EMBL" id="HIV61882.1"/>
    </source>
</evidence>
<proteinExistence type="predicted"/>
<protein>
    <submittedName>
        <fullName evidence="1">DUF2634 domain-containing protein</fullName>
    </submittedName>
</protein>